<dbReference type="PIRSF" id="PIRSF036945">
    <property type="entry name" value="Spt5"/>
    <property type="match status" value="1"/>
</dbReference>
<feature type="domain" description="KOW" evidence="10">
    <location>
        <begin position="1114"/>
        <end position="1141"/>
    </location>
</feature>
<evidence type="ECO:0000256" key="6">
    <source>
        <dbReference type="ARBA" id="ARBA00024691"/>
    </source>
</evidence>
<proteinExistence type="inferred from homology"/>
<evidence type="ECO:0000313" key="12">
    <source>
        <dbReference type="EMBL" id="KZT59301.1"/>
    </source>
</evidence>
<dbReference type="InterPro" id="IPR036735">
    <property type="entry name" value="NGN_dom_sf"/>
</dbReference>
<feature type="domain" description="KOW" evidence="10">
    <location>
        <begin position="707"/>
        <end position="734"/>
    </location>
</feature>
<dbReference type="Gene3D" id="3.30.70.940">
    <property type="entry name" value="NusG, N-terminal domain"/>
    <property type="match status" value="1"/>
</dbReference>
<sequence length="1166" mass="126319">MSSNAAPTRARNVDEDYDDDTILQRERARLKASSGAGGEAEDEEDGEFDGEDVEEEEDEEDDDEEEEDEEDGRRPKKRAKANPFIDVEAEVEDDDGDEEDEEGLAGEARDFIDETEDAAESAAARRAHLDHQRLERRERAMLDEEAAVIADKIRERHRQQTTRYTGDMDQVPQRLLMPSVNDPSLWQVRVRPGRERDIVFSLIRKARDLEYTNHPLDIMSAFERSSLPGMIYVEARSAAHVRAAVNGLVGVFVSSPINLVPIEEMASLLRIKKKEIHIEPGSWVRIRRGRYQGDLAQVVDVFDNGERYVIKYIPRIDVRPQDDDRALGTNKTGGKKRTRNTLINTVQGRPPQRFFNAEEIAKVHGNRSINRTQKRTYNFQGDEYENGYCIKDYKPSQLALEDVQPTLEEITKFSGPSASEDNVSNRMDLNVIREAAQRMATSVLQPGDNVEVFEGQQTGVYGILQSIQGEDVFIKPTLKDMDDVIEVSAKSVRKRFQTGEHVKVMSGKNIDETGLVVTVEGNNVTFLSDTNQQEITVFAKDLRTAAEVGTSNNMVGNYGLHDFVSLDQTTVGVIFSTGRDTFRVLDQYGNVHTVQPHQIAMRRDSKRTIGLDHERQQFKAGDNMVEVEGASRSGVVLHIYSFSAFLHNRTIKENGGVFVTQCHNLSRPDAMRRGAGVRGPNGTFNPHAPNLNAMSVGGPTPENRGDRRLIGALVTIVLGGYKGYDGTIKDVNGTSFRVEIQSTRKVITIAQDSLRRKINGTLKKLDEPIEFGDRDWRNGAGSSGPRNGGWGGGGGQTPSGGRYGAGGRTPGWGASSGRTPNPYADGGKTPAWSSSSKTPNPYATDGGKTPAWSSSSKTPNPYAADGAKTPAWNTSSRTPNPYGGGASGGDAWNSSARTPNPYAQNGGRTPATGGSGGWGASASNGDSFGGTSPAYTPSGGGWSGSRETDSGWAATPAVSAPTPWGAPTPAPYSAPTPGGYSAPTPAPYNAPTPAMYGAPTPGPMGAPTPYSAPTPGQWGAAPTPGPGAGAAEDRNDMLLGAKDIVVKVVPKQTASGPEEWRGGVAEGSTGRIISTLSTETSFSSTASIMILTSSEASIIGTERTIPLEYLEAIKPERGNRAYVLDGEYKGQIAEIDFIDREDAFCKFPSGVTDQIPSRVVAKLYEE</sequence>
<feature type="domain" description="KOW" evidence="10">
    <location>
        <begin position="617"/>
        <end position="642"/>
    </location>
</feature>
<dbReference type="EMBL" id="KV423942">
    <property type="protein sequence ID" value="KZT59301.1"/>
    <property type="molecule type" value="Genomic_DNA"/>
</dbReference>
<dbReference type="InterPro" id="IPR024945">
    <property type="entry name" value="Spt5_C_dom"/>
</dbReference>
<dbReference type="InterPro" id="IPR041976">
    <property type="entry name" value="KOW_Spt5_3"/>
</dbReference>
<dbReference type="OrthoDB" id="28901at2759"/>
<dbReference type="InterPro" id="IPR017071">
    <property type="entry name" value="TF_Spt5_eukaryote"/>
</dbReference>
<evidence type="ECO:0000259" key="10">
    <source>
        <dbReference type="SMART" id="SM00739"/>
    </source>
</evidence>
<dbReference type="FunFam" id="3.30.70.940:FF:000005">
    <property type="entry name" value="Transcription elongation factor SPT5"/>
    <property type="match status" value="1"/>
</dbReference>
<dbReference type="SMART" id="SM01104">
    <property type="entry name" value="CTD"/>
    <property type="match status" value="1"/>
</dbReference>
<dbReference type="InterPro" id="IPR041978">
    <property type="entry name" value="KOW_Spt5_5"/>
</dbReference>
<dbReference type="CDD" id="cd06083">
    <property type="entry name" value="KOW_Spt5_3"/>
    <property type="match status" value="1"/>
</dbReference>
<dbReference type="CDD" id="cd06081">
    <property type="entry name" value="KOW_Spt5_1"/>
    <property type="match status" value="1"/>
</dbReference>
<dbReference type="GO" id="GO:0000785">
    <property type="term" value="C:chromatin"/>
    <property type="evidence" value="ECO:0007669"/>
    <property type="project" value="UniProtKB-ARBA"/>
</dbReference>
<gene>
    <name evidence="12" type="ORF">CALCODRAFT_549887</name>
</gene>
<feature type="compositionally biased region" description="Polar residues" evidence="9">
    <location>
        <begin position="892"/>
        <end position="903"/>
    </location>
</feature>
<dbReference type="Pfam" id="PF23291">
    <property type="entry name" value="KOW4_SPT5"/>
    <property type="match status" value="1"/>
</dbReference>
<dbReference type="Pfam" id="PF23290">
    <property type="entry name" value="KOW5_SPT5"/>
    <property type="match status" value="1"/>
</dbReference>
<dbReference type="InterPro" id="IPR005100">
    <property type="entry name" value="NGN-domain"/>
</dbReference>
<evidence type="ECO:0000256" key="5">
    <source>
        <dbReference type="ARBA" id="ARBA00023242"/>
    </source>
</evidence>
<keyword evidence="4 8" id="KW-0804">Transcription</keyword>
<keyword evidence="13" id="KW-1185">Reference proteome</keyword>
<keyword evidence="12" id="KW-0648">Protein biosynthesis</keyword>
<feature type="domain" description="Spt5 C-terminal" evidence="11">
    <location>
        <begin position="794"/>
        <end position="899"/>
    </location>
</feature>
<keyword evidence="5 8" id="KW-0539">Nucleus</keyword>
<comment type="subcellular location">
    <subcellularLocation>
        <location evidence="1 8">Nucleus</location>
    </subcellularLocation>
</comment>
<dbReference type="GO" id="GO:0032044">
    <property type="term" value="C:DSIF complex"/>
    <property type="evidence" value="ECO:0007669"/>
    <property type="project" value="TreeGrafter"/>
</dbReference>
<dbReference type="Pfam" id="PF23042">
    <property type="entry name" value="KOW1_SPT5"/>
    <property type="match status" value="1"/>
</dbReference>
<dbReference type="InterPro" id="IPR008991">
    <property type="entry name" value="Translation_prot_SH3-like_sf"/>
</dbReference>
<evidence type="ECO:0000259" key="11">
    <source>
        <dbReference type="SMART" id="SM01104"/>
    </source>
</evidence>
<dbReference type="InterPro" id="IPR057936">
    <property type="entry name" value="KOWx_Spt5"/>
</dbReference>
<dbReference type="InterPro" id="IPR041973">
    <property type="entry name" value="KOW_Spt5_1"/>
</dbReference>
<feature type="compositionally biased region" description="Acidic residues" evidence="9">
    <location>
        <begin position="87"/>
        <end position="104"/>
    </location>
</feature>
<dbReference type="Pfam" id="PF23037">
    <property type="entry name" value="KOWx_SPT5"/>
    <property type="match status" value="1"/>
</dbReference>
<dbReference type="GO" id="GO:0003729">
    <property type="term" value="F:mRNA binding"/>
    <property type="evidence" value="ECO:0007669"/>
    <property type="project" value="TreeGrafter"/>
</dbReference>
<dbReference type="InterPro" id="IPR014722">
    <property type="entry name" value="Rib_uL2_dom2"/>
</dbReference>
<feature type="region of interest" description="Disordered" evidence="9">
    <location>
        <begin position="1"/>
        <end position="109"/>
    </location>
</feature>
<dbReference type="AlphaFoldDB" id="A0A165HHA6"/>
<evidence type="ECO:0000313" key="13">
    <source>
        <dbReference type="Proteomes" id="UP000076842"/>
    </source>
</evidence>
<feature type="domain" description="KOW" evidence="10">
    <location>
        <begin position="277"/>
        <end position="304"/>
    </location>
</feature>
<feature type="region of interest" description="Disordered" evidence="9">
    <location>
        <begin position="771"/>
        <end position="978"/>
    </location>
</feature>
<comment type="subunit">
    <text evidence="7">Component of the SPT4-SPT5 complex. Interacts with RNA polymerase II.</text>
</comment>
<feature type="compositionally biased region" description="Acidic residues" evidence="9">
    <location>
        <begin position="39"/>
        <end position="70"/>
    </location>
</feature>
<dbReference type="InterPro" id="IPR039659">
    <property type="entry name" value="SPT5"/>
</dbReference>
<dbReference type="STRING" id="1353952.A0A165HHA6"/>
<dbReference type="SMART" id="SM00739">
    <property type="entry name" value="KOW"/>
    <property type="match status" value="6"/>
</dbReference>
<evidence type="ECO:0000256" key="4">
    <source>
        <dbReference type="ARBA" id="ARBA00023163"/>
    </source>
</evidence>
<dbReference type="CDD" id="cd06084">
    <property type="entry name" value="KOW_Spt5_4"/>
    <property type="match status" value="1"/>
</dbReference>
<name>A0A165HHA6_9BASI</name>
<dbReference type="Pfam" id="PF11942">
    <property type="entry name" value="Spt5_N"/>
    <property type="match status" value="1"/>
</dbReference>
<feature type="compositionally biased region" description="Gly residues" evidence="9">
    <location>
        <begin position="786"/>
        <end position="810"/>
    </location>
</feature>
<dbReference type="PANTHER" id="PTHR11125">
    <property type="entry name" value="SUPPRESSOR OF TY 5"/>
    <property type="match status" value="1"/>
</dbReference>
<dbReference type="FunFam" id="2.30.30.30:FF:000018">
    <property type="entry name" value="Transcription elongation factor SPT5"/>
    <property type="match status" value="1"/>
</dbReference>
<dbReference type="Pfam" id="PF03439">
    <property type="entry name" value="Spt5-NGN"/>
    <property type="match status" value="1"/>
</dbReference>
<dbReference type="GO" id="GO:0003746">
    <property type="term" value="F:translation elongation factor activity"/>
    <property type="evidence" value="ECO:0007669"/>
    <property type="project" value="UniProtKB-KW"/>
</dbReference>
<keyword evidence="12" id="KW-0251">Elongation factor</keyword>
<evidence type="ECO:0000256" key="2">
    <source>
        <dbReference type="ARBA" id="ARBA00006956"/>
    </source>
</evidence>
<accession>A0A165HHA6</accession>
<dbReference type="Pfam" id="PF12815">
    <property type="entry name" value="CTD"/>
    <property type="match status" value="1"/>
</dbReference>
<dbReference type="InParanoid" id="A0A165HHA6"/>
<evidence type="ECO:0000256" key="9">
    <source>
        <dbReference type="SAM" id="MobiDB-lite"/>
    </source>
</evidence>
<dbReference type="GO" id="GO:0006357">
    <property type="term" value="P:regulation of transcription by RNA polymerase II"/>
    <property type="evidence" value="ECO:0007669"/>
    <property type="project" value="InterPro"/>
</dbReference>
<protein>
    <recommendedName>
        <fullName evidence="3 8">Transcription elongation factor SPT5</fullName>
    </recommendedName>
</protein>
<evidence type="ECO:0000256" key="7">
    <source>
        <dbReference type="ARBA" id="ARBA00025870"/>
    </source>
</evidence>
<dbReference type="Proteomes" id="UP000076842">
    <property type="component" value="Unassembled WGS sequence"/>
</dbReference>
<evidence type="ECO:0000256" key="3">
    <source>
        <dbReference type="ARBA" id="ARBA00020181"/>
    </source>
</evidence>
<dbReference type="SUPFAM" id="SSF50104">
    <property type="entry name" value="Translation proteins SH3-like domain"/>
    <property type="match status" value="1"/>
</dbReference>
<evidence type="ECO:0000256" key="1">
    <source>
        <dbReference type="ARBA" id="ARBA00004123"/>
    </source>
</evidence>
<dbReference type="GO" id="GO:0032784">
    <property type="term" value="P:regulation of DNA-templated transcription elongation"/>
    <property type="evidence" value="ECO:0007669"/>
    <property type="project" value="InterPro"/>
</dbReference>
<comment type="function">
    <text evidence="6 8">The SPT4-SPT5 complex mediates both activation and inhibition of transcription elongation, and plays a role in pre-mRNA processing. This complex seems to be important for the stability of the RNA polymerase II elongation machinery on the chromatin template but not for the inherent ability of this machinery to translocate down the gene.</text>
</comment>
<feature type="domain" description="KOW" evidence="10">
    <location>
        <begin position="495"/>
        <end position="522"/>
    </location>
</feature>
<dbReference type="CDD" id="cd09888">
    <property type="entry name" value="NGN_Euk"/>
    <property type="match status" value="1"/>
</dbReference>
<dbReference type="InterPro" id="IPR041975">
    <property type="entry name" value="KOW_Spt5_2"/>
</dbReference>
<feature type="compositionally biased region" description="Pro residues" evidence="9">
    <location>
        <begin position="964"/>
        <end position="974"/>
    </location>
</feature>
<dbReference type="InterPro" id="IPR039385">
    <property type="entry name" value="NGN_Euk"/>
</dbReference>
<reference evidence="12 13" key="1">
    <citation type="journal article" date="2016" name="Mol. Biol. Evol.">
        <title>Comparative Genomics of Early-Diverging Mushroom-Forming Fungi Provides Insights into the Origins of Lignocellulose Decay Capabilities.</title>
        <authorList>
            <person name="Nagy L.G."/>
            <person name="Riley R."/>
            <person name="Tritt A."/>
            <person name="Adam C."/>
            <person name="Daum C."/>
            <person name="Floudas D."/>
            <person name="Sun H."/>
            <person name="Yadav J.S."/>
            <person name="Pangilinan J."/>
            <person name="Larsson K.H."/>
            <person name="Matsuura K."/>
            <person name="Barry K."/>
            <person name="Labutti K."/>
            <person name="Kuo R."/>
            <person name="Ohm R.A."/>
            <person name="Bhattacharya S.S."/>
            <person name="Shirouzu T."/>
            <person name="Yoshinaga Y."/>
            <person name="Martin F.M."/>
            <person name="Grigoriev I.V."/>
            <person name="Hibbett D.S."/>
        </authorList>
    </citation>
    <scope>NUCLEOTIDE SEQUENCE [LARGE SCALE GENOMIC DNA]</scope>
    <source>
        <strain evidence="12 13">HHB12733</strain>
    </source>
</reference>
<dbReference type="InterPro" id="IPR022581">
    <property type="entry name" value="Spt5_N"/>
</dbReference>
<evidence type="ECO:0000256" key="8">
    <source>
        <dbReference type="PIRNR" id="PIRNR036945"/>
    </source>
</evidence>
<dbReference type="InterPro" id="IPR041977">
    <property type="entry name" value="KOW_Spt5_4"/>
</dbReference>
<dbReference type="FunCoup" id="A0A165HHA6">
    <property type="interactions" value="698"/>
</dbReference>
<dbReference type="CDD" id="cd06085">
    <property type="entry name" value="KOW_Spt5_5"/>
    <property type="match status" value="1"/>
</dbReference>
<dbReference type="CDD" id="cd06082">
    <property type="entry name" value="KOW_Spt5_2"/>
    <property type="match status" value="1"/>
</dbReference>
<comment type="similarity">
    <text evidence="2 8">Belongs to the SPT5 family.</text>
</comment>
<dbReference type="Gene3D" id="2.30.30.30">
    <property type="match status" value="3"/>
</dbReference>
<organism evidence="12 13">
    <name type="scientific">Calocera cornea HHB12733</name>
    <dbReference type="NCBI Taxonomy" id="1353952"/>
    <lineage>
        <taxon>Eukaryota</taxon>
        <taxon>Fungi</taxon>
        <taxon>Dikarya</taxon>
        <taxon>Basidiomycota</taxon>
        <taxon>Agaricomycotina</taxon>
        <taxon>Dacrymycetes</taxon>
        <taxon>Dacrymycetales</taxon>
        <taxon>Dacrymycetaceae</taxon>
        <taxon>Calocera</taxon>
    </lineage>
</organism>
<dbReference type="GO" id="GO:0006368">
    <property type="term" value="P:transcription elongation by RNA polymerase II"/>
    <property type="evidence" value="ECO:0007669"/>
    <property type="project" value="TreeGrafter"/>
</dbReference>
<dbReference type="InterPro" id="IPR005824">
    <property type="entry name" value="KOW"/>
</dbReference>
<feature type="domain" description="KOW" evidence="10">
    <location>
        <begin position="443"/>
        <end position="470"/>
    </location>
</feature>
<feature type="compositionally biased region" description="Polar residues" evidence="9">
    <location>
        <begin position="831"/>
        <end position="841"/>
    </location>
</feature>
<dbReference type="PANTHER" id="PTHR11125:SF7">
    <property type="entry name" value="TRANSCRIPTION ELONGATION FACTOR SPT5"/>
    <property type="match status" value="1"/>
</dbReference>
<dbReference type="Pfam" id="PF23284">
    <property type="entry name" value="KOW2_Spt5"/>
    <property type="match status" value="1"/>
</dbReference>